<evidence type="ECO:0000256" key="7">
    <source>
        <dbReference type="SAM" id="Coils"/>
    </source>
</evidence>
<dbReference type="SUPFAM" id="SSF55874">
    <property type="entry name" value="ATPase domain of HSP90 chaperone/DNA topoisomerase II/histidine kinase"/>
    <property type="match status" value="1"/>
</dbReference>
<dbReference type="EMBL" id="CP034346">
    <property type="protein sequence ID" value="AZS15922.1"/>
    <property type="molecule type" value="Genomic_DNA"/>
</dbReference>
<keyword evidence="5" id="KW-0418">Kinase</keyword>
<comment type="subcellular location">
    <subcellularLocation>
        <location evidence="1">Cell membrane</location>
        <topology evidence="1">Multi-pass membrane protein</topology>
    </subcellularLocation>
</comment>
<dbReference type="CDD" id="cd06225">
    <property type="entry name" value="HAMP"/>
    <property type="match status" value="1"/>
</dbReference>
<evidence type="ECO:0000313" key="10">
    <source>
        <dbReference type="EMBL" id="AZS15922.1"/>
    </source>
</evidence>
<dbReference type="OrthoDB" id="2770831at2"/>
<dbReference type="SUPFAM" id="SSF158472">
    <property type="entry name" value="HAMP domain-like"/>
    <property type="match status" value="1"/>
</dbReference>
<evidence type="ECO:0000256" key="8">
    <source>
        <dbReference type="SAM" id="Phobius"/>
    </source>
</evidence>
<keyword evidence="6 8" id="KW-0472">Membrane</keyword>
<keyword evidence="3" id="KW-0597">Phosphoprotein</keyword>
<dbReference type="Proteomes" id="UP000270678">
    <property type="component" value="Chromosome"/>
</dbReference>
<dbReference type="Pfam" id="PF02518">
    <property type="entry name" value="HATPase_c"/>
    <property type="match status" value="1"/>
</dbReference>
<dbReference type="SMART" id="SM00304">
    <property type="entry name" value="HAMP"/>
    <property type="match status" value="1"/>
</dbReference>
<keyword evidence="7" id="KW-0175">Coiled coil</keyword>
<protein>
    <submittedName>
        <fullName evidence="10">HAMP domain-containing protein</fullName>
    </submittedName>
</protein>
<dbReference type="Pfam" id="PF00672">
    <property type="entry name" value="HAMP"/>
    <property type="match status" value="1"/>
</dbReference>
<dbReference type="InterPro" id="IPR010559">
    <property type="entry name" value="Sig_transdc_His_kin_internal"/>
</dbReference>
<organism evidence="10 11">
    <name type="scientific">Paenibacillus lutimineralis</name>
    <dbReference type="NCBI Taxonomy" id="2707005"/>
    <lineage>
        <taxon>Bacteria</taxon>
        <taxon>Bacillati</taxon>
        <taxon>Bacillota</taxon>
        <taxon>Bacilli</taxon>
        <taxon>Bacillales</taxon>
        <taxon>Paenibacillaceae</taxon>
        <taxon>Paenibacillus</taxon>
    </lineage>
</organism>
<dbReference type="PANTHER" id="PTHR34220:SF7">
    <property type="entry name" value="SENSOR HISTIDINE KINASE YPDA"/>
    <property type="match status" value="1"/>
</dbReference>
<dbReference type="PANTHER" id="PTHR34220">
    <property type="entry name" value="SENSOR HISTIDINE KINASE YPDA"/>
    <property type="match status" value="1"/>
</dbReference>
<evidence type="ECO:0000256" key="4">
    <source>
        <dbReference type="ARBA" id="ARBA00022679"/>
    </source>
</evidence>
<sequence>MYKLFKRSFYMRNQLTLLIFILLPLSIVSFMTFFLIKDVVIDKVQNSRQNVVNVMAGDMEKSVEDIIYASNLFRYNALYDDLHAFKNVDQIASSEDYKRYGRISEMLDLAFSKTSGLKALVFYVNKAQFQIGTAGADYDANNRIEAISSEWITERWKKEANPERIYWFNVPAGQGELYDIDESNYLFVKVIKEHNGNDYLGVLYVAVSHRYFHQLFEGIGAGQIGLYEADGNPILLYPQQSELESVPEVIELQSNVSRTGWKVVYRFSPKEITDEITNIFFLYGLVLGVSALIFIALSIVLAKRIHRPLFKLQRIAEKFGDGNRLVRFPVTGSDEFGVLGKAFNNMLDQINQLISDVEQEQEEKRIIELQALFSQIRPHFLINTLNSIKCDLLLAGDSIRGRQIEALMSLLRAYMRVNDKSTLRQECKLLQDYVDIMKVRSRLRLYLIVDLPENLESFEVPRLVLQPLVENAIVHGFANPPDYAEIEVQISETESGVIIQVKDNGIGMEEAQIDRLRTILKEETYAQENRRVGLLNTLRRLRLTYGPNATIDVLRNEDAGTTFIMFIPKPEESNQQREQAEYIVVDDDKCPR</sequence>
<evidence type="ECO:0000313" key="11">
    <source>
        <dbReference type="Proteomes" id="UP000270678"/>
    </source>
</evidence>
<dbReference type="PROSITE" id="PS50885">
    <property type="entry name" value="HAMP"/>
    <property type="match status" value="1"/>
</dbReference>
<gene>
    <name evidence="10" type="ORF">EI981_16760</name>
</gene>
<dbReference type="InterPro" id="IPR003660">
    <property type="entry name" value="HAMP_dom"/>
</dbReference>
<feature type="domain" description="HAMP" evidence="9">
    <location>
        <begin position="303"/>
        <end position="355"/>
    </location>
</feature>
<dbReference type="Gene3D" id="6.10.340.10">
    <property type="match status" value="1"/>
</dbReference>
<dbReference type="Pfam" id="PF06580">
    <property type="entry name" value="His_kinase"/>
    <property type="match status" value="1"/>
</dbReference>
<accession>A0A3S9V019</accession>
<dbReference type="Gene3D" id="3.30.565.10">
    <property type="entry name" value="Histidine kinase-like ATPase, C-terminal domain"/>
    <property type="match status" value="1"/>
</dbReference>
<feature type="coiled-coil region" evidence="7">
    <location>
        <begin position="343"/>
        <end position="370"/>
    </location>
</feature>
<keyword evidence="8" id="KW-0812">Transmembrane</keyword>
<keyword evidence="2" id="KW-1003">Cell membrane</keyword>
<dbReference type="KEGG" id="plut:EI981_16760"/>
<dbReference type="GO" id="GO:0000155">
    <property type="term" value="F:phosphorelay sensor kinase activity"/>
    <property type="evidence" value="ECO:0007669"/>
    <property type="project" value="InterPro"/>
</dbReference>
<feature type="transmembrane region" description="Helical" evidence="8">
    <location>
        <begin position="280"/>
        <end position="302"/>
    </location>
</feature>
<evidence type="ECO:0000256" key="6">
    <source>
        <dbReference type="ARBA" id="ARBA00023136"/>
    </source>
</evidence>
<dbReference type="AlphaFoldDB" id="A0A3S9V019"/>
<reference evidence="11" key="1">
    <citation type="submission" date="2018-12" db="EMBL/GenBank/DDBJ databases">
        <title>Complete genome sequence of Paenibacillus sp. MBLB1234.</title>
        <authorList>
            <person name="Nam Y.-D."/>
            <person name="Kang J."/>
            <person name="Chung W.-H."/>
            <person name="Park Y.S."/>
        </authorList>
    </citation>
    <scope>NUCLEOTIDE SEQUENCE [LARGE SCALE GENOMIC DNA]</scope>
    <source>
        <strain evidence="11">MBLB1234</strain>
    </source>
</reference>
<dbReference type="InterPro" id="IPR050640">
    <property type="entry name" value="Bact_2-comp_sensor_kinase"/>
</dbReference>
<evidence type="ECO:0000259" key="9">
    <source>
        <dbReference type="PROSITE" id="PS50885"/>
    </source>
</evidence>
<proteinExistence type="predicted"/>
<dbReference type="InterPro" id="IPR003594">
    <property type="entry name" value="HATPase_dom"/>
</dbReference>
<evidence type="ECO:0000256" key="1">
    <source>
        <dbReference type="ARBA" id="ARBA00004651"/>
    </source>
</evidence>
<name>A0A3S9V019_9BACL</name>
<keyword evidence="4" id="KW-0808">Transferase</keyword>
<evidence type="ECO:0000256" key="2">
    <source>
        <dbReference type="ARBA" id="ARBA00022475"/>
    </source>
</evidence>
<dbReference type="GO" id="GO:0005886">
    <property type="term" value="C:plasma membrane"/>
    <property type="evidence" value="ECO:0007669"/>
    <property type="project" value="UniProtKB-SubCell"/>
</dbReference>
<evidence type="ECO:0000256" key="5">
    <source>
        <dbReference type="ARBA" id="ARBA00022777"/>
    </source>
</evidence>
<evidence type="ECO:0000256" key="3">
    <source>
        <dbReference type="ARBA" id="ARBA00022553"/>
    </source>
</evidence>
<keyword evidence="11" id="KW-1185">Reference proteome</keyword>
<keyword evidence="8" id="KW-1133">Transmembrane helix</keyword>
<feature type="transmembrane region" description="Helical" evidence="8">
    <location>
        <begin position="15"/>
        <end position="36"/>
    </location>
</feature>
<dbReference type="InterPro" id="IPR036890">
    <property type="entry name" value="HATPase_C_sf"/>
</dbReference>